<accession>A0A1W1VA40</accession>
<dbReference type="EMBL" id="FWWR01000011">
    <property type="protein sequence ID" value="SMB90070.1"/>
    <property type="molecule type" value="Genomic_DNA"/>
</dbReference>
<evidence type="ECO:0000313" key="1">
    <source>
        <dbReference type="EMBL" id="SMB90070.1"/>
    </source>
</evidence>
<keyword evidence="2" id="KW-1185">Reference proteome</keyword>
<sequence>MRYKSNANVFVEKLGSLDDLKELEKKLKKKA</sequence>
<protein>
    <submittedName>
        <fullName evidence="1">Uncharacterized protein</fullName>
    </submittedName>
</protein>
<dbReference type="AlphaFoldDB" id="A0A1W1VA40"/>
<proteinExistence type="predicted"/>
<dbReference type="Proteomes" id="UP000192368">
    <property type="component" value="Unassembled WGS sequence"/>
</dbReference>
<reference evidence="2" key="1">
    <citation type="submission" date="2017-04" db="EMBL/GenBank/DDBJ databases">
        <authorList>
            <person name="Varghese N."/>
            <person name="Submissions S."/>
        </authorList>
    </citation>
    <scope>NUCLEOTIDE SEQUENCE [LARGE SCALE GENOMIC DNA]</scope>
    <source>
        <strain evidence="2">DSM 20463</strain>
    </source>
</reference>
<gene>
    <name evidence="1" type="ORF">SAMN00017477_1563</name>
</gene>
<name>A0A1W1VA40_PEPAS</name>
<evidence type="ECO:0000313" key="2">
    <source>
        <dbReference type="Proteomes" id="UP000192368"/>
    </source>
</evidence>
<organism evidence="1 2">
    <name type="scientific">Peptoniphilus asaccharolyticus DSM 20463</name>
    <dbReference type="NCBI Taxonomy" id="573058"/>
    <lineage>
        <taxon>Bacteria</taxon>
        <taxon>Bacillati</taxon>
        <taxon>Bacillota</taxon>
        <taxon>Tissierellia</taxon>
        <taxon>Tissierellales</taxon>
        <taxon>Peptoniphilaceae</taxon>
        <taxon>Peptoniphilus</taxon>
    </lineage>
</organism>